<dbReference type="PANTHER" id="PTHR43320">
    <property type="entry name" value="SUGAR KINASE"/>
    <property type="match status" value="1"/>
</dbReference>
<dbReference type="InterPro" id="IPR029056">
    <property type="entry name" value="Ribokinase-like"/>
</dbReference>
<evidence type="ECO:0000313" key="6">
    <source>
        <dbReference type="Proteomes" id="UP000543556"/>
    </source>
</evidence>
<dbReference type="Gene3D" id="3.40.1190.20">
    <property type="match status" value="1"/>
</dbReference>
<accession>A0A7Y7IJ11</accession>
<comment type="caution">
    <text evidence="5">The sequence shown here is derived from an EMBL/GenBank/DDBJ whole genome shotgun (WGS) entry which is preliminary data.</text>
</comment>
<reference evidence="5 6" key="1">
    <citation type="submission" date="2020-02" db="EMBL/GenBank/DDBJ databases">
        <title>Genome sequence of strain AETb3-4.</title>
        <authorList>
            <person name="Gao J."/>
            <person name="Zhang X."/>
        </authorList>
    </citation>
    <scope>NUCLEOTIDE SEQUENCE [LARGE SCALE GENOMIC DNA]</scope>
    <source>
        <strain evidence="5 6">AETb3-4</strain>
    </source>
</reference>
<sequence>MLGIIGDLVEDVIVWLAEPMRHGTDTDVEIFHTRGGSAANVASFAGRLGPTRFMGCVGEDSLGDTLVRNLEAEGIDVVVQRRGTTGSIVILIDQDGERTMLPCRGAAKLFQDVPDEWLDGLELLHVPGYTFDGDPVGDAVTDLIRRARRRGILVSIDASSTGMLAHYGVEKFLDLMTELRPDFIIGNKSESEFLGLAIDGEPGPNFARLPGTIIVTKAGADPTVVLYGAEAKLSVPVPPVSEVRDLTGAGDAFAAGFLSTYLATRDLTDACVGGHSSAARVLGSPGASMAD</sequence>
<gene>
    <name evidence="5" type="ORF">G6034_15910</name>
</gene>
<evidence type="ECO:0000256" key="2">
    <source>
        <dbReference type="ARBA" id="ARBA00022679"/>
    </source>
</evidence>
<dbReference type="CDD" id="cd01168">
    <property type="entry name" value="adenosine_kinase"/>
    <property type="match status" value="1"/>
</dbReference>
<dbReference type="SUPFAM" id="SSF53613">
    <property type="entry name" value="Ribokinase-like"/>
    <property type="match status" value="1"/>
</dbReference>
<dbReference type="InterPro" id="IPR011611">
    <property type="entry name" value="PfkB_dom"/>
</dbReference>
<dbReference type="EMBL" id="JAAMFM010000029">
    <property type="protein sequence ID" value="NVM96366.1"/>
    <property type="molecule type" value="Genomic_DNA"/>
</dbReference>
<dbReference type="InterPro" id="IPR052700">
    <property type="entry name" value="Carb_kinase_PfkB-like"/>
</dbReference>
<keyword evidence="3 5" id="KW-0418">Kinase</keyword>
<comment type="similarity">
    <text evidence="1">Belongs to the carbohydrate kinase PfkB family.</text>
</comment>
<dbReference type="Pfam" id="PF00294">
    <property type="entry name" value="PfkB"/>
    <property type="match status" value="1"/>
</dbReference>
<proteinExistence type="inferred from homology"/>
<evidence type="ECO:0000313" key="5">
    <source>
        <dbReference type="EMBL" id="NVM96366.1"/>
    </source>
</evidence>
<feature type="domain" description="Carbohydrate kinase PfkB" evidence="4">
    <location>
        <begin position="32"/>
        <end position="288"/>
    </location>
</feature>
<dbReference type="RefSeq" id="WP_176636083.1">
    <property type="nucleotide sequence ID" value="NZ_JAAMFM010000029.1"/>
</dbReference>
<keyword evidence="2" id="KW-0808">Transferase</keyword>
<dbReference type="PANTHER" id="PTHR43320:SF3">
    <property type="entry name" value="CARBOHYDRATE KINASE PFKB DOMAIN-CONTAINING PROTEIN"/>
    <property type="match status" value="1"/>
</dbReference>
<keyword evidence="6" id="KW-1185">Reference proteome</keyword>
<dbReference type="AlphaFoldDB" id="A0A7Y7IJ11"/>
<evidence type="ECO:0000256" key="3">
    <source>
        <dbReference type="ARBA" id="ARBA00022777"/>
    </source>
</evidence>
<dbReference type="GO" id="GO:0016301">
    <property type="term" value="F:kinase activity"/>
    <property type="evidence" value="ECO:0007669"/>
    <property type="project" value="UniProtKB-KW"/>
</dbReference>
<dbReference type="Proteomes" id="UP000543556">
    <property type="component" value="Unassembled WGS sequence"/>
</dbReference>
<organism evidence="5 6">
    <name type="scientific">Arthrobacter wenxiniae</name>
    <dbReference type="NCBI Taxonomy" id="2713570"/>
    <lineage>
        <taxon>Bacteria</taxon>
        <taxon>Bacillati</taxon>
        <taxon>Actinomycetota</taxon>
        <taxon>Actinomycetes</taxon>
        <taxon>Micrococcales</taxon>
        <taxon>Micrococcaceae</taxon>
        <taxon>Arthrobacter</taxon>
    </lineage>
</organism>
<protein>
    <submittedName>
        <fullName evidence="5">Adenosine kinase</fullName>
    </submittedName>
</protein>
<evidence type="ECO:0000259" key="4">
    <source>
        <dbReference type="Pfam" id="PF00294"/>
    </source>
</evidence>
<name>A0A7Y7IJ11_9MICC</name>
<evidence type="ECO:0000256" key="1">
    <source>
        <dbReference type="ARBA" id="ARBA00010688"/>
    </source>
</evidence>